<gene>
    <name evidence="20" type="ORF">B9T39_04550</name>
</gene>
<evidence type="ECO:0000256" key="5">
    <source>
        <dbReference type="ARBA" id="ARBA00022475"/>
    </source>
</evidence>
<evidence type="ECO:0000256" key="16">
    <source>
        <dbReference type="RuleBase" id="RU003945"/>
    </source>
</evidence>
<protein>
    <recommendedName>
        <fullName evidence="3">Membrane protein insertase YidC</fullName>
    </recommendedName>
    <alternativeName>
        <fullName evidence="15">Foldase YidC</fullName>
    </alternativeName>
    <alternativeName>
        <fullName evidence="14">Membrane integrase YidC</fullName>
    </alternativeName>
    <alternativeName>
        <fullName evidence="13">Membrane protein YidC</fullName>
    </alternativeName>
</protein>
<dbReference type="Proteomes" id="UP000243540">
    <property type="component" value="Unassembled WGS sequence"/>
</dbReference>
<sequence length="331" mass="37890">MNLDQGFFGFIYRILYPLEWVMTQVMVFFHRIFVALGMQSGPGFAWVLSIIFLTITVRIIILPFFAKQMASMSRMQALQPKMQKIQNKYKGKTDAASREAQSRETMKLYQDNNVNPMGSCVPSLIQGPVFMALFYILYAIQPIANGTRDALGGFDKTVAEQIMHTTVFGTKISTNFTSAEGSGKIIIGLFVAYMCVTMFLSQYYSLRRNMPKASIGTQQYNTQRIMAFIFPVMYIFSGVAFPFAVLVYWATNNTWTLLQMVYQVENFPTPGSAAYEAKEKRDYTKEQERRQREGLPSIEEEELQKAKEAEAELKKNGGTQRYQPSRKKKRS</sequence>
<dbReference type="NCBIfam" id="TIGR03592">
    <property type="entry name" value="yidC_oxa1_cterm"/>
    <property type="match status" value="1"/>
</dbReference>
<evidence type="ECO:0000313" key="21">
    <source>
        <dbReference type="Proteomes" id="UP000243540"/>
    </source>
</evidence>
<reference evidence="20 21" key="1">
    <citation type="submission" date="2017-04" db="EMBL/GenBank/DDBJ databases">
        <title>Draft genome sequences of Alloscardovia macacae UMA81211 and UMA81212 isolated from the feces of a rhesus macaque (Macaca mulatta).</title>
        <authorList>
            <person name="Albert K."/>
            <person name="Sela D.A."/>
        </authorList>
    </citation>
    <scope>NUCLEOTIDE SEQUENCE [LARGE SCALE GENOMIC DNA]</scope>
    <source>
        <strain evidence="20 21">UMA81212</strain>
    </source>
</reference>
<dbReference type="STRING" id="1160091.B9T39_04550"/>
<organism evidence="20 21">
    <name type="scientific">Alloscardovia macacae</name>
    <dbReference type="NCBI Taxonomy" id="1160091"/>
    <lineage>
        <taxon>Bacteria</taxon>
        <taxon>Bacillati</taxon>
        <taxon>Actinomycetota</taxon>
        <taxon>Actinomycetes</taxon>
        <taxon>Bifidobacteriales</taxon>
        <taxon>Bifidobacteriaceae</taxon>
        <taxon>Alloscardovia</taxon>
    </lineage>
</organism>
<keyword evidence="10" id="KW-0143">Chaperone</keyword>
<feature type="transmembrane region" description="Helical" evidence="18">
    <location>
        <begin position="124"/>
        <end position="144"/>
    </location>
</feature>
<feature type="transmembrane region" description="Helical" evidence="18">
    <location>
        <begin position="185"/>
        <end position="204"/>
    </location>
</feature>
<comment type="function">
    <text evidence="11">Required for the insertion and/or proper folding and/or complex formation of integral membrane proteins into the membrane. Involved in integration of membrane proteins that insert both dependently and independently of the Sec translocase complex, as well as at least some lipoproteins. Aids folding of multispanning membrane proteins.</text>
</comment>
<evidence type="ECO:0000256" key="17">
    <source>
        <dbReference type="SAM" id="MobiDB-lite"/>
    </source>
</evidence>
<dbReference type="GO" id="GO:0032977">
    <property type="term" value="F:membrane insertase activity"/>
    <property type="evidence" value="ECO:0007669"/>
    <property type="project" value="InterPro"/>
</dbReference>
<dbReference type="InterPro" id="IPR028055">
    <property type="entry name" value="YidC/Oxa/ALB_C"/>
</dbReference>
<evidence type="ECO:0000256" key="14">
    <source>
        <dbReference type="ARBA" id="ARBA00033245"/>
    </source>
</evidence>
<dbReference type="GO" id="GO:0005886">
    <property type="term" value="C:plasma membrane"/>
    <property type="evidence" value="ECO:0007669"/>
    <property type="project" value="UniProtKB-SubCell"/>
</dbReference>
<feature type="region of interest" description="Disordered" evidence="17">
    <location>
        <begin position="275"/>
        <end position="331"/>
    </location>
</feature>
<evidence type="ECO:0000256" key="1">
    <source>
        <dbReference type="ARBA" id="ARBA00004651"/>
    </source>
</evidence>
<keyword evidence="4" id="KW-0813">Transport</keyword>
<evidence type="ECO:0000256" key="4">
    <source>
        <dbReference type="ARBA" id="ARBA00022448"/>
    </source>
</evidence>
<evidence type="ECO:0000256" key="11">
    <source>
        <dbReference type="ARBA" id="ARBA00025034"/>
    </source>
</evidence>
<evidence type="ECO:0000256" key="6">
    <source>
        <dbReference type="ARBA" id="ARBA00022692"/>
    </source>
</evidence>
<dbReference type="GO" id="GO:0051205">
    <property type="term" value="P:protein insertion into membrane"/>
    <property type="evidence" value="ECO:0007669"/>
    <property type="project" value="TreeGrafter"/>
</dbReference>
<name>A0A1Y2T0A0_9BIFI</name>
<feature type="compositionally biased region" description="Basic and acidic residues" evidence="17">
    <location>
        <begin position="303"/>
        <end position="315"/>
    </location>
</feature>
<evidence type="ECO:0000256" key="3">
    <source>
        <dbReference type="ARBA" id="ARBA00015325"/>
    </source>
</evidence>
<dbReference type="Pfam" id="PF02096">
    <property type="entry name" value="60KD_IMP"/>
    <property type="match status" value="1"/>
</dbReference>
<evidence type="ECO:0000256" key="18">
    <source>
        <dbReference type="SAM" id="Phobius"/>
    </source>
</evidence>
<evidence type="ECO:0000256" key="15">
    <source>
        <dbReference type="ARBA" id="ARBA00033342"/>
    </source>
</evidence>
<dbReference type="GO" id="GO:0015031">
    <property type="term" value="P:protein transport"/>
    <property type="evidence" value="ECO:0007669"/>
    <property type="project" value="UniProtKB-KW"/>
</dbReference>
<evidence type="ECO:0000313" key="20">
    <source>
        <dbReference type="EMBL" id="OTA29154.1"/>
    </source>
</evidence>
<dbReference type="InterPro" id="IPR001708">
    <property type="entry name" value="YidC/ALB3/OXA1/COX18"/>
</dbReference>
<dbReference type="EMBL" id="NEKC01000008">
    <property type="protein sequence ID" value="OTA29154.1"/>
    <property type="molecule type" value="Genomic_DNA"/>
</dbReference>
<proteinExistence type="inferred from homology"/>
<dbReference type="InterPro" id="IPR047196">
    <property type="entry name" value="YidC_ALB_C"/>
</dbReference>
<dbReference type="RefSeq" id="WP_086106635.1">
    <property type="nucleotide sequence ID" value="NZ_NEKB01000006.1"/>
</dbReference>
<accession>A0A1Y2T0A0</accession>
<comment type="subunit">
    <text evidence="12">Interacts with the Sec translocase complex via SecD. Specifically interacts with transmembrane segments of nascent integral membrane proteins during membrane integration.</text>
</comment>
<evidence type="ECO:0000256" key="7">
    <source>
        <dbReference type="ARBA" id="ARBA00022927"/>
    </source>
</evidence>
<keyword evidence="5" id="KW-1003">Cell membrane</keyword>
<keyword evidence="8 18" id="KW-1133">Transmembrane helix</keyword>
<evidence type="ECO:0000259" key="19">
    <source>
        <dbReference type="Pfam" id="PF02096"/>
    </source>
</evidence>
<feature type="transmembrane region" description="Helical" evidence="18">
    <location>
        <begin position="225"/>
        <end position="250"/>
    </location>
</feature>
<keyword evidence="7" id="KW-0653">Protein transport</keyword>
<evidence type="ECO:0000256" key="12">
    <source>
        <dbReference type="ARBA" id="ARBA00026028"/>
    </source>
</evidence>
<evidence type="ECO:0000256" key="10">
    <source>
        <dbReference type="ARBA" id="ARBA00023186"/>
    </source>
</evidence>
<dbReference type="OrthoDB" id="9780552at2"/>
<comment type="similarity">
    <text evidence="2">Belongs to the OXA1/ALB3/YidC family. Type 1 subfamily.</text>
</comment>
<feature type="transmembrane region" description="Helical" evidence="18">
    <location>
        <begin position="44"/>
        <end position="66"/>
    </location>
</feature>
<keyword evidence="9 18" id="KW-0472">Membrane</keyword>
<comment type="subcellular location">
    <subcellularLocation>
        <location evidence="1">Cell membrane</location>
        <topology evidence="1">Multi-pass membrane protein</topology>
    </subcellularLocation>
    <subcellularLocation>
        <location evidence="16">Membrane</location>
        <topology evidence="16">Multi-pass membrane protein</topology>
    </subcellularLocation>
</comment>
<dbReference type="CDD" id="cd20070">
    <property type="entry name" value="5TM_YidC_Alb3"/>
    <property type="match status" value="1"/>
</dbReference>
<keyword evidence="6 16" id="KW-0812">Transmembrane</keyword>
<feature type="domain" description="Membrane insertase YidC/Oxa/ALB C-terminal" evidence="19">
    <location>
        <begin position="46"/>
        <end position="262"/>
    </location>
</feature>
<dbReference type="PANTHER" id="PTHR12428:SF65">
    <property type="entry name" value="CYTOCHROME C OXIDASE ASSEMBLY PROTEIN COX18, MITOCHONDRIAL"/>
    <property type="match status" value="1"/>
</dbReference>
<evidence type="ECO:0000256" key="13">
    <source>
        <dbReference type="ARBA" id="ARBA00031538"/>
    </source>
</evidence>
<evidence type="ECO:0000256" key="2">
    <source>
        <dbReference type="ARBA" id="ARBA00010527"/>
    </source>
</evidence>
<dbReference type="AlphaFoldDB" id="A0A1Y2T0A0"/>
<evidence type="ECO:0000256" key="9">
    <source>
        <dbReference type="ARBA" id="ARBA00023136"/>
    </source>
</evidence>
<evidence type="ECO:0000256" key="8">
    <source>
        <dbReference type="ARBA" id="ARBA00022989"/>
    </source>
</evidence>
<feature type="compositionally biased region" description="Basic and acidic residues" evidence="17">
    <location>
        <begin position="276"/>
        <end position="293"/>
    </location>
</feature>
<dbReference type="PANTHER" id="PTHR12428">
    <property type="entry name" value="OXA1"/>
    <property type="match status" value="1"/>
</dbReference>
<dbReference type="NCBIfam" id="NF002350">
    <property type="entry name" value="PRK01315.1"/>
    <property type="match status" value="1"/>
</dbReference>
<comment type="caution">
    <text evidence="20">The sequence shown here is derived from an EMBL/GenBank/DDBJ whole genome shotgun (WGS) entry which is preliminary data.</text>
</comment>